<dbReference type="SUPFAM" id="SSF46548">
    <property type="entry name" value="alpha-helical ferredoxin"/>
    <property type="match status" value="1"/>
</dbReference>
<keyword evidence="2" id="KW-0408">Iron</keyword>
<sequence>MKKILKNKFSQLCNHVSKDYELYVPIENEGIVNFSRWEDEVNINLEIKTNTSPKNFVFPQSETYLKFKSEGKKLKIERVDEEREDYVLFGVRPCDAKAFNLIDHVFLREPVDRLYEEKRNKGVIISAACVEPEETCFCSSFDINPEELKNGSDIFIWTLENSIIWKPLTEKGEELTKKLEDILEDVNEKDLKELEIVKENIRKKIKELPLASLNPQTIQGDLNELFESEVWDQVSKSCLGCGACTYVCPTCHCYDIQDFDGQKNSLRFRCWDSCMFSDFTLMAHGNPRVNQKERFRQRFMHKLVYYPNNHGEYACVGCGRCIEKCPVNMNIVKVIKKLGGEI</sequence>
<dbReference type="PANTHER" id="PTHR40447">
    <property type="entry name" value="ANAEROBIC SULFITE REDUCTASE SUBUNIT A"/>
    <property type="match status" value="1"/>
</dbReference>
<evidence type="ECO:0000256" key="1">
    <source>
        <dbReference type="ARBA" id="ARBA00022723"/>
    </source>
</evidence>
<dbReference type="InterPro" id="IPR009051">
    <property type="entry name" value="Helical_ferredxn"/>
</dbReference>
<accession>A0ABS4KKU2</accession>
<feature type="domain" description="4Fe-4S ferredoxin-type" evidence="4">
    <location>
        <begin position="227"/>
        <end position="259"/>
    </location>
</feature>
<proteinExistence type="predicted"/>
<evidence type="ECO:0000313" key="5">
    <source>
        <dbReference type="EMBL" id="MBP2028370.1"/>
    </source>
</evidence>
<evidence type="ECO:0000256" key="2">
    <source>
        <dbReference type="ARBA" id="ARBA00023004"/>
    </source>
</evidence>
<name>A0ABS4KKU2_9FIRM</name>
<dbReference type="PROSITE" id="PS00198">
    <property type="entry name" value="4FE4S_FER_1"/>
    <property type="match status" value="2"/>
</dbReference>
<dbReference type="Pfam" id="PF17179">
    <property type="entry name" value="Fer4_22"/>
    <property type="match status" value="1"/>
</dbReference>
<dbReference type="InterPro" id="IPR017900">
    <property type="entry name" value="4Fe4S_Fe_S_CS"/>
</dbReference>
<dbReference type="RefSeq" id="WP_209661422.1">
    <property type="nucleotide sequence ID" value="NZ_JAGGLI010000027.1"/>
</dbReference>
<organism evidence="5 6">
    <name type="scientific">Acetoanaerobium pronyense</name>
    <dbReference type="NCBI Taxonomy" id="1482736"/>
    <lineage>
        <taxon>Bacteria</taxon>
        <taxon>Bacillati</taxon>
        <taxon>Bacillota</taxon>
        <taxon>Clostridia</taxon>
        <taxon>Peptostreptococcales</taxon>
        <taxon>Filifactoraceae</taxon>
        <taxon>Acetoanaerobium</taxon>
    </lineage>
</organism>
<dbReference type="Gene3D" id="1.10.1060.10">
    <property type="entry name" value="Alpha-helical ferredoxin"/>
    <property type="match status" value="1"/>
</dbReference>
<dbReference type="InterPro" id="IPR017896">
    <property type="entry name" value="4Fe4S_Fe-S-bd"/>
</dbReference>
<reference evidence="5 6" key="1">
    <citation type="submission" date="2021-03" db="EMBL/GenBank/DDBJ databases">
        <title>Genomic Encyclopedia of Type Strains, Phase IV (KMG-IV): sequencing the most valuable type-strain genomes for metagenomic binning, comparative biology and taxonomic classification.</title>
        <authorList>
            <person name="Goeker M."/>
        </authorList>
    </citation>
    <scope>NUCLEOTIDE SEQUENCE [LARGE SCALE GENOMIC DNA]</scope>
    <source>
        <strain evidence="5 6">DSM 27512</strain>
    </source>
</reference>
<protein>
    <submittedName>
        <fullName evidence="5">Ferredoxin</fullName>
    </submittedName>
</protein>
<dbReference type="Proteomes" id="UP001314903">
    <property type="component" value="Unassembled WGS sequence"/>
</dbReference>
<dbReference type="PROSITE" id="PS51379">
    <property type="entry name" value="4FE4S_FER_2"/>
    <property type="match status" value="2"/>
</dbReference>
<keyword evidence="1" id="KW-0479">Metal-binding</keyword>
<evidence type="ECO:0000256" key="3">
    <source>
        <dbReference type="ARBA" id="ARBA00023014"/>
    </source>
</evidence>
<evidence type="ECO:0000259" key="4">
    <source>
        <dbReference type="PROSITE" id="PS51379"/>
    </source>
</evidence>
<comment type="caution">
    <text evidence="5">The sequence shown here is derived from an EMBL/GenBank/DDBJ whole genome shotgun (WGS) entry which is preliminary data.</text>
</comment>
<dbReference type="EMBL" id="JAGGLI010000027">
    <property type="protein sequence ID" value="MBP2028370.1"/>
    <property type="molecule type" value="Genomic_DNA"/>
</dbReference>
<dbReference type="PANTHER" id="PTHR40447:SF1">
    <property type="entry name" value="ANAEROBIC SULFITE REDUCTASE SUBUNIT A"/>
    <property type="match status" value="1"/>
</dbReference>
<keyword evidence="3" id="KW-0411">Iron-sulfur</keyword>
<evidence type="ECO:0000313" key="6">
    <source>
        <dbReference type="Proteomes" id="UP001314903"/>
    </source>
</evidence>
<gene>
    <name evidence="5" type="ORF">J2Z35_002171</name>
</gene>
<keyword evidence="6" id="KW-1185">Reference proteome</keyword>
<feature type="domain" description="4Fe-4S ferredoxin-type" evidence="4">
    <location>
        <begin position="305"/>
        <end position="337"/>
    </location>
</feature>